<feature type="region of interest" description="Disordered" evidence="1">
    <location>
        <begin position="1"/>
        <end position="22"/>
    </location>
</feature>
<dbReference type="AlphaFoldDB" id="A0A8J8T0B2"/>
<keyword evidence="3" id="KW-1185">Reference proteome</keyword>
<proteinExistence type="predicted"/>
<accession>A0A8J8T0B2</accession>
<comment type="caution">
    <text evidence="2">The sequence shown here is derived from an EMBL/GenBank/DDBJ whole genome shotgun (WGS) entry which is preliminary data.</text>
</comment>
<evidence type="ECO:0000313" key="3">
    <source>
        <dbReference type="Proteomes" id="UP000785679"/>
    </source>
</evidence>
<dbReference type="EMBL" id="RRYP01012316">
    <property type="protein sequence ID" value="TNV77195.1"/>
    <property type="molecule type" value="Genomic_DNA"/>
</dbReference>
<dbReference type="Proteomes" id="UP000785679">
    <property type="component" value="Unassembled WGS sequence"/>
</dbReference>
<evidence type="ECO:0000256" key="1">
    <source>
        <dbReference type="SAM" id="MobiDB-lite"/>
    </source>
</evidence>
<feature type="compositionally biased region" description="Basic and acidic residues" evidence="1">
    <location>
        <begin position="1"/>
        <end position="11"/>
    </location>
</feature>
<gene>
    <name evidence="2" type="ORF">FGO68_gene5273</name>
</gene>
<evidence type="ECO:0000313" key="2">
    <source>
        <dbReference type="EMBL" id="TNV77195.1"/>
    </source>
</evidence>
<feature type="region of interest" description="Disordered" evidence="1">
    <location>
        <begin position="45"/>
        <end position="80"/>
    </location>
</feature>
<reference evidence="2" key="1">
    <citation type="submission" date="2019-06" db="EMBL/GenBank/DDBJ databases">
        <authorList>
            <person name="Zheng W."/>
        </authorList>
    </citation>
    <scope>NUCLEOTIDE SEQUENCE</scope>
    <source>
        <strain evidence="2">QDHG01</strain>
    </source>
</reference>
<protein>
    <submittedName>
        <fullName evidence="2">Uncharacterized protein</fullName>
    </submittedName>
</protein>
<sequence length="80" mass="9401">MQLRLKEENPRQRMKHQISADEEAKLNASTSYNITYPYKSIPKLKESSHSDRIPTSTQTQESTLTIKRDWSTKQHQLCHT</sequence>
<name>A0A8J8T0B2_HALGN</name>
<feature type="compositionally biased region" description="Polar residues" evidence="1">
    <location>
        <begin position="53"/>
        <end position="65"/>
    </location>
</feature>
<organism evidence="2 3">
    <name type="scientific">Halteria grandinella</name>
    <dbReference type="NCBI Taxonomy" id="5974"/>
    <lineage>
        <taxon>Eukaryota</taxon>
        <taxon>Sar</taxon>
        <taxon>Alveolata</taxon>
        <taxon>Ciliophora</taxon>
        <taxon>Intramacronucleata</taxon>
        <taxon>Spirotrichea</taxon>
        <taxon>Stichotrichia</taxon>
        <taxon>Sporadotrichida</taxon>
        <taxon>Halteriidae</taxon>
        <taxon>Halteria</taxon>
    </lineage>
</organism>